<comment type="similarity">
    <text evidence="3 15">Belongs to the peptidase M49 family.</text>
</comment>
<evidence type="ECO:0000256" key="16">
    <source>
        <dbReference type="PIRSR" id="PIRSR007828-1"/>
    </source>
</evidence>
<evidence type="ECO:0000256" key="8">
    <source>
        <dbReference type="ARBA" id="ARBA00022670"/>
    </source>
</evidence>
<gene>
    <name evidence="18" type="ORF">AAL_02352</name>
</gene>
<accession>A0A168EHI7</accession>
<dbReference type="GO" id="GO:0006508">
    <property type="term" value="P:proteolysis"/>
    <property type="evidence" value="ECO:0007669"/>
    <property type="project" value="UniProtKB-KW"/>
</dbReference>
<dbReference type="PANTHER" id="PTHR23422">
    <property type="entry name" value="DIPEPTIDYL PEPTIDASE III-RELATED"/>
    <property type="match status" value="1"/>
</dbReference>
<feature type="binding site" evidence="17">
    <location>
        <position position="447"/>
    </location>
    <ligand>
        <name>Zn(2+)</name>
        <dbReference type="ChEBI" id="CHEBI:29105"/>
        <note>catalytic</note>
    </ligand>
</feature>
<keyword evidence="7 15" id="KW-0963">Cytoplasm</keyword>
<dbReference type="STRING" id="1081109.A0A168EHI7"/>
<comment type="cofactor">
    <cofactor evidence="15 17">
        <name>Zn(2+)</name>
        <dbReference type="ChEBI" id="CHEBI:29105"/>
    </cofactor>
    <text evidence="15 17">Binds 1 zinc ion per subunit.</text>
</comment>
<feature type="binding site" evidence="17">
    <location>
        <position position="452"/>
    </location>
    <ligand>
        <name>Zn(2+)</name>
        <dbReference type="ChEBI" id="CHEBI:29105"/>
        <note>catalytic</note>
    </ligand>
</feature>
<evidence type="ECO:0000256" key="14">
    <source>
        <dbReference type="ARBA" id="ARBA00032119"/>
    </source>
</evidence>
<dbReference type="AlphaFoldDB" id="A0A168EHI7"/>
<evidence type="ECO:0000256" key="11">
    <source>
        <dbReference type="ARBA" id="ARBA00022833"/>
    </source>
</evidence>
<dbReference type="FunFam" id="3.30.540.30:FF:000002">
    <property type="entry name" value="Dipeptidyl peptidase 3"/>
    <property type="match status" value="1"/>
</dbReference>
<evidence type="ECO:0000256" key="17">
    <source>
        <dbReference type="PIRSR" id="PIRSR007828-2"/>
    </source>
</evidence>
<organism evidence="18 19">
    <name type="scientific">Moelleriella libera RCEF 2490</name>
    <dbReference type="NCBI Taxonomy" id="1081109"/>
    <lineage>
        <taxon>Eukaryota</taxon>
        <taxon>Fungi</taxon>
        <taxon>Dikarya</taxon>
        <taxon>Ascomycota</taxon>
        <taxon>Pezizomycotina</taxon>
        <taxon>Sordariomycetes</taxon>
        <taxon>Hypocreomycetidae</taxon>
        <taxon>Hypocreales</taxon>
        <taxon>Clavicipitaceae</taxon>
        <taxon>Moelleriella</taxon>
    </lineage>
</organism>
<evidence type="ECO:0000256" key="10">
    <source>
        <dbReference type="ARBA" id="ARBA00022801"/>
    </source>
</evidence>
<sequence length="707" mass="78333">MEAGDLKHFLADQPPSVVPLEIEKHFEALSDKQKRYAHFISKACFAGTRIVLRQISPESEPTYDLILTLHKSCNGDWETLAKKAGIEQTELTSFLEYAAMFLGNNGNYKSFGDSKFLPRCSEKSVAALAATSPEATKFLEATKGAIFSHEKPGLMHLGFIDAGHMSTYYPDSPDITQAEIEAVSAWMEKKGLLPENNRLRKNSDGSFDVLIASAVTSVPAQGGDIGKESTFTIEDGVLKGRIIRLVFGDYAAEMKAISVYMKKAAENAENETQRSMHTNYSESFATGSLQAFKNAQRDWIKDKGPMVECNIGFVETYRDPAGIRGEWEGFASMVNLERTRAFGELVAAAPKLIPLLPWGKDFEKDKFLSPDFTSLEVLTFAGSGIPAGINIPNYDDIRQNEGFKNVSLGNVVSAKAPNEKVPFIQENDLEIYKKYRDASFEVQVGLHELTGHGCGKLLQETSPGSFNFDKENPPVSPVTKKPITTWYKPGQTWGSVFGSLAASYEECRAELVAMYLSCEFPVLKIFGFGDGSANMDGEAGDILYASYLSMARAGLASIELWDPKSQKWGQAHSQARFSILKCFLEADGDFCKLKYTADDLSDLSIELDRSKILTSGRAAVADYLQKLHVYKSTADVETGTRFYNEMTRVDPDFWGNKVRKVVLDNKQPRKVFVQANTTLDESTGNVSIKHYEPSLTGIIQSWVDRDL</sequence>
<evidence type="ECO:0000256" key="1">
    <source>
        <dbReference type="ARBA" id="ARBA00001336"/>
    </source>
</evidence>
<comment type="catalytic activity">
    <reaction evidence="1 15">
        <text>Release of an N-terminal dipeptide from a peptide comprising four or more residues, with broad specificity. Also acts on dipeptidyl 2-naphthylamides.</text>
        <dbReference type="EC" id="3.4.14.4"/>
    </reaction>
</comment>
<keyword evidence="8 15" id="KW-0645">Protease</keyword>
<evidence type="ECO:0000256" key="5">
    <source>
        <dbReference type="ARBA" id="ARBA00014713"/>
    </source>
</evidence>
<keyword evidence="10 15" id="KW-0378">Hydrolase</keyword>
<dbReference type="OrthoDB" id="4694525at2759"/>
<dbReference type="GO" id="GO:0004177">
    <property type="term" value="F:aminopeptidase activity"/>
    <property type="evidence" value="ECO:0007669"/>
    <property type="project" value="UniProtKB-KW"/>
</dbReference>
<comment type="caution">
    <text evidence="18">The sequence shown here is derived from an EMBL/GenBank/DDBJ whole genome shotgun (WGS) entry which is preliminary data.</text>
</comment>
<comment type="subcellular location">
    <subcellularLocation>
        <location evidence="2">Cytoplasm</location>
    </subcellularLocation>
</comment>
<evidence type="ECO:0000256" key="6">
    <source>
        <dbReference type="ARBA" id="ARBA00022438"/>
    </source>
</evidence>
<evidence type="ECO:0000313" key="18">
    <source>
        <dbReference type="EMBL" id="KZZ98801.1"/>
    </source>
</evidence>
<name>A0A168EHI7_9HYPO</name>
<evidence type="ECO:0000256" key="2">
    <source>
        <dbReference type="ARBA" id="ARBA00004496"/>
    </source>
</evidence>
<proteinExistence type="inferred from homology"/>
<dbReference type="FunFam" id="3.30.540.30:FF:000001">
    <property type="entry name" value="Dipeptidyl peptidase 3"/>
    <property type="match status" value="1"/>
</dbReference>
<evidence type="ECO:0000256" key="4">
    <source>
        <dbReference type="ARBA" id="ARBA00012063"/>
    </source>
</evidence>
<dbReference type="EMBL" id="AZGY01000004">
    <property type="protein sequence ID" value="KZZ98801.1"/>
    <property type="molecule type" value="Genomic_DNA"/>
</dbReference>
<dbReference type="GO" id="GO:0046872">
    <property type="term" value="F:metal ion binding"/>
    <property type="evidence" value="ECO:0007669"/>
    <property type="project" value="UniProtKB-KW"/>
</dbReference>
<keyword evidence="12 15" id="KW-0482">Metalloprotease</keyword>
<dbReference type="GO" id="GO:0008235">
    <property type="term" value="F:metalloexopeptidase activity"/>
    <property type="evidence" value="ECO:0007669"/>
    <property type="project" value="InterPro"/>
</dbReference>
<keyword evidence="11 15" id="KW-0862">Zinc</keyword>
<dbReference type="PANTHER" id="PTHR23422:SF11">
    <property type="entry name" value="DIPEPTIDYL PEPTIDASE 3"/>
    <property type="match status" value="1"/>
</dbReference>
<dbReference type="Proteomes" id="UP000078544">
    <property type="component" value="Unassembled WGS sequence"/>
</dbReference>
<dbReference type="InterPro" id="IPR005317">
    <property type="entry name" value="Dipeptidyl-peptase3"/>
</dbReference>
<keyword evidence="6 15" id="KW-0031">Aminopeptidase</keyword>
<dbReference type="EC" id="3.4.14.4" evidence="4 15"/>
<evidence type="ECO:0000256" key="3">
    <source>
        <dbReference type="ARBA" id="ARBA00010200"/>
    </source>
</evidence>
<dbReference type="Pfam" id="PF03571">
    <property type="entry name" value="Peptidase_M49"/>
    <property type="match status" value="1"/>
</dbReference>
<dbReference type="PIRSF" id="PIRSF007828">
    <property type="entry name" value="Dipeptidyl-peptidase_III"/>
    <property type="match status" value="1"/>
</dbReference>
<feature type="binding site" evidence="17">
    <location>
        <position position="506"/>
    </location>
    <ligand>
        <name>Zn(2+)</name>
        <dbReference type="ChEBI" id="CHEBI:29105"/>
        <note>catalytic</note>
    </ligand>
</feature>
<keyword evidence="19" id="KW-1185">Reference proteome</keyword>
<reference evidence="18 19" key="1">
    <citation type="journal article" date="2016" name="Genome Biol. Evol.">
        <title>Divergent and convergent evolution of fungal pathogenicity.</title>
        <authorList>
            <person name="Shang Y."/>
            <person name="Xiao G."/>
            <person name="Zheng P."/>
            <person name="Cen K."/>
            <person name="Zhan S."/>
            <person name="Wang C."/>
        </authorList>
    </citation>
    <scope>NUCLEOTIDE SEQUENCE [LARGE SCALE GENOMIC DNA]</scope>
    <source>
        <strain evidence="18 19">RCEF 2490</strain>
    </source>
</reference>
<evidence type="ECO:0000256" key="9">
    <source>
        <dbReference type="ARBA" id="ARBA00022723"/>
    </source>
</evidence>
<evidence type="ECO:0000256" key="13">
    <source>
        <dbReference type="ARBA" id="ARBA00031288"/>
    </source>
</evidence>
<evidence type="ECO:0000256" key="12">
    <source>
        <dbReference type="ARBA" id="ARBA00023049"/>
    </source>
</evidence>
<keyword evidence="9 15" id="KW-0479">Metal-binding</keyword>
<evidence type="ECO:0000313" key="19">
    <source>
        <dbReference type="Proteomes" id="UP000078544"/>
    </source>
</evidence>
<dbReference type="GO" id="GO:0008239">
    <property type="term" value="F:dipeptidyl-peptidase activity"/>
    <property type="evidence" value="ECO:0007669"/>
    <property type="project" value="UniProtKB-UniRule"/>
</dbReference>
<dbReference type="FunFam" id="3.30.540.30:FF:000004">
    <property type="entry name" value="Dipeptidyl peptidase 3"/>
    <property type="match status" value="1"/>
</dbReference>
<feature type="active site" evidence="16">
    <location>
        <position position="448"/>
    </location>
</feature>
<dbReference type="InterPro" id="IPR039461">
    <property type="entry name" value="Peptidase_M49"/>
</dbReference>
<dbReference type="Gene3D" id="3.30.540.30">
    <property type="match status" value="3"/>
</dbReference>
<protein>
    <recommendedName>
        <fullName evidence="5 15">Dipeptidyl peptidase 3</fullName>
        <ecNumber evidence="4 15">3.4.14.4</ecNumber>
    </recommendedName>
    <alternativeName>
        <fullName evidence="13 15">Dipeptidyl aminopeptidase III</fullName>
    </alternativeName>
    <alternativeName>
        <fullName evidence="14 15">Dipeptidyl peptidase III</fullName>
    </alternativeName>
</protein>
<dbReference type="GO" id="GO:0005737">
    <property type="term" value="C:cytoplasm"/>
    <property type="evidence" value="ECO:0007669"/>
    <property type="project" value="UniProtKB-SubCell"/>
</dbReference>
<evidence type="ECO:0000256" key="15">
    <source>
        <dbReference type="PIRNR" id="PIRNR007828"/>
    </source>
</evidence>
<evidence type="ECO:0000256" key="7">
    <source>
        <dbReference type="ARBA" id="ARBA00022490"/>
    </source>
</evidence>